<organism evidence="6 7">
    <name type="scientific">Quercus suber</name>
    <name type="common">Cork oak</name>
    <dbReference type="NCBI Taxonomy" id="58331"/>
    <lineage>
        <taxon>Eukaryota</taxon>
        <taxon>Viridiplantae</taxon>
        <taxon>Streptophyta</taxon>
        <taxon>Embryophyta</taxon>
        <taxon>Tracheophyta</taxon>
        <taxon>Spermatophyta</taxon>
        <taxon>Magnoliopsida</taxon>
        <taxon>eudicotyledons</taxon>
        <taxon>Gunneridae</taxon>
        <taxon>Pentapetalae</taxon>
        <taxon>rosids</taxon>
        <taxon>fabids</taxon>
        <taxon>Fagales</taxon>
        <taxon>Fagaceae</taxon>
        <taxon>Quercus</taxon>
    </lineage>
</organism>
<protein>
    <submittedName>
        <fullName evidence="6">Ripening-related protein grip22</fullName>
    </submittedName>
</protein>
<feature type="chain" id="PRO_5043452121" evidence="5">
    <location>
        <begin position="29"/>
        <end position="193"/>
    </location>
</feature>
<dbReference type="PANTHER" id="PTHR33191">
    <property type="entry name" value="RIPENING-RELATED PROTEIN 2-RELATED"/>
    <property type="match status" value="1"/>
</dbReference>
<dbReference type="SUPFAM" id="SSF50685">
    <property type="entry name" value="Barwin-like endoglucanases"/>
    <property type="match status" value="1"/>
</dbReference>
<dbReference type="Gramene" id="rna-CFP56_54533">
    <property type="protein sequence ID" value="cds-POF24745.1"/>
    <property type="gene ID" value="gene-CFP56_54533"/>
</dbReference>
<dbReference type="EMBL" id="PKMF04000358">
    <property type="protein sequence ID" value="KAK7836239.1"/>
    <property type="molecule type" value="Genomic_DNA"/>
</dbReference>
<keyword evidence="4 5" id="KW-0732">Signal</keyword>
<evidence type="ECO:0000256" key="1">
    <source>
        <dbReference type="ARBA" id="ARBA00004613"/>
    </source>
</evidence>
<dbReference type="Proteomes" id="UP000237347">
    <property type="component" value="Unassembled WGS sequence"/>
</dbReference>
<dbReference type="InterPro" id="IPR039271">
    <property type="entry name" value="Kiwellin-like"/>
</dbReference>
<accession>A0AAW0KA64</accession>
<dbReference type="PANTHER" id="PTHR33191:SF77">
    <property type="entry name" value="RIPENING-RELATED PROTEIN 1"/>
    <property type="match status" value="1"/>
</dbReference>
<comment type="similarity">
    <text evidence="2">Belongs to the kiwellin family.</text>
</comment>
<dbReference type="CDD" id="cd22270">
    <property type="entry name" value="DPBB_kiwellin-like"/>
    <property type="match status" value="1"/>
</dbReference>
<sequence length="193" mass="21151">MKNQNCFSVVFVLLLFPLLVTKWSCVEAQTCNPGEKFRGTDPPAGKCNTENDSKCCKEGEFYDTYTCSPPVSSSTPAKLTFNSFEEEGDGGDASACDNEYHDDSTPVVALSTGWFNNKQRCLKNINIYYNGNSVLAQVVDACNSTFGCDSVHDYQPPCRNNIVDASKAVWEALEAPSDSDGKYGELDITWSDA</sequence>
<gene>
    <name evidence="6" type="primary">grip22_4</name>
    <name evidence="6" type="ORF">CFP56_022841</name>
</gene>
<evidence type="ECO:0000313" key="7">
    <source>
        <dbReference type="Proteomes" id="UP000237347"/>
    </source>
</evidence>
<evidence type="ECO:0000256" key="5">
    <source>
        <dbReference type="SAM" id="SignalP"/>
    </source>
</evidence>
<evidence type="ECO:0000313" key="6">
    <source>
        <dbReference type="EMBL" id="KAK7836239.1"/>
    </source>
</evidence>
<evidence type="ECO:0000256" key="4">
    <source>
        <dbReference type="ARBA" id="ARBA00022729"/>
    </source>
</evidence>
<name>A0AAW0KA64_QUESU</name>
<reference evidence="6 7" key="1">
    <citation type="journal article" date="2018" name="Sci. Data">
        <title>The draft genome sequence of cork oak.</title>
        <authorList>
            <person name="Ramos A.M."/>
            <person name="Usie A."/>
            <person name="Barbosa P."/>
            <person name="Barros P.M."/>
            <person name="Capote T."/>
            <person name="Chaves I."/>
            <person name="Simoes F."/>
            <person name="Abreu I."/>
            <person name="Carrasquinho I."/>
            <person name="Faro C."/>
            <person name="Guimaraes J.B."/>
            <person name="Mendonca D."/>
            <person name="Nobrega F."/>
            <person name="Rodrigues L."/>
            <person name="Saibo N.J.M."/>
            <person name="Varela M.C."/>
            <person name="Egas C."/>
            <person name="Matos J."/>
            <person name="Miguel C.M."/>
            <person name="Oliveira M.M."/>
            <person name="Ricardo C.P."/>
            <person name="Goncalves S."/>
        </authorList>
    </citation>
    <scope>NUCLEOTIDE SEQUENCE [LARGE SCALE GENOMIC DNA]</scope>
    <source>
        <strain evidence="7">cv. HL8</strain>
    </source>
</reference>
<dbReference type="Pfam" id="PF24300">
    <property type="entry name" value="KWL1"/>
    <property type="match status" value="1"/>
</dbReference>
<keyword evidence="7" id="KW-1185">Reference proteome</keyword>
<comment type="subcellular location">
    <subcellularLocation>
        <location evidence="1">Secreted</location>
    </subcellularLocation>
</comment>
<dbReference type="GO" id="GO:0005576">
    <property type="term" value="C:extracellular region"/>
    <property type="evidence" value="ECO:0007669"/>
    <property type="project" value="UniProtKB-SubCell"/>
</dbReference>
<evidence type="ECO:0000256" key="3">
    <source>
        <dbReference type="ARBA" id="ARBA00022525"/>
    </source>
</evidence>
<dbReference type="InterPro" id="IPR036908">
    <property type="entry name" value="RlpA-like_sf"/>
</dbReference>
<dbReference type="AlphaFoldDB" id="A0AAW0KA64"/>
<proteinExistence type="inferred from homology"/>
<feature type="signal peptide" evidence="5">
    <location>
        <begin position="1"/>
        <end position="28"/>
    </location>
</feature>
<keyword evidence="3" id="KW-0964">Secreted</keyword>
<evidence type="ECO:0000256" key="2">
    <source>
        <dbReference type="ARBA" id="ARBA00005592"/>
    </source>
</evidence>
<dbReference type="Gene3D" id="2.40.40.10">
    <property type="entry name" value="RlpA-like domain"/>
    <property type="match status" value="1"/>
</dbReference>
<comment type="caution">
    <text evidence="6">The sequence shown here is derived from an EMBL/GenBank/DDBJ whole genome shotgun (WGS) entry which is preliminary data.</text>
</comment>